<dbReference type="EMBL" id="CP022579">
    <property type="protein sequence ID" value="QEL64776.1"/>
    <property type="molecule type" value="Genomic_DNA"/>
</dbReference>
<sequence length="158" mass="15808">MATVKVNQYQSRQFGGFSPFGNVTSLSFALATAANGGALNADNATPLAVGTVVELGLLPPGMRLEDASLFVTTPMTASVTGSLGFKYADGVDDAGVPQDASYFGAGIDLAAAGRKRATGSKLVVLPKAATLTLTIAGAANAKASDIKALVTGELTGAR</sequence>
<dbReference type="Proteomes" id="UP000323671">
    <property type="component" value="Chromosome"/>
</dbReference>
<name>A0A5C1E768_9RHOO</name>
<reference evidence="1 2" key="1">
    <citation type="submission" date="2017-07" db="EMBL/GenBank/DDBJ databases">
        <title>Complete genome sequence of Oryzomicrobium terrae TPP412.</title>
        <authorList>
            <person name="Chiu L.-W."/>
            <person name="Lo K.-J."/>
            <person name="Tsai Y.-M."/>
            <person name="Lin S.-S."/>
            <person name="Kuo C.-H."/>
            <person name="Liu C.-T."/>
        </authorList>
    </citation>
    <scope>NUCLEOTIDE SEQUENCE [LARGE SCALE GENOMIC DNA]</scope>
    <source>
        <strain evidence="1 2">TPP412</strain>
    </source>
</reference>
<organism evidence="1 2">
    <name type="scientific">Oryzomicrobium terrae</name>
    <dbReference type="NCBI Taxonomy" id="1735038"/>
    <lineage>
        <taxon>Bacteria</taxon>
        <taxon>Pseudomonadati</taxon>
        <taxon>Pseudomonadota</taxon>
        <taxon>Betaproteobacteria</taxon>
        <taxon>Rhodocyclales</taxon>
        <taxon>Rhodocyclaceae</taxon>
        <taxon>Oryzomicrobium</taxon>
    </lineage>
</organism>
<evidence type="ECO:0000313" key="2">
    <source>
        <dbReference type="Proteomes" id="UP000323671"/>
    </source>
</evidence>
<accession>A0A5C1E768</accession>
<proteinExistence type="predicted"/>
<keyword evidence="2" id="KW-1185">Reference proteome</keyword>
<gene>
    <name evidence="1" type="ORF">OTERR_13000</name>
</gene>
<protein>
    <submittedName>
        <fullName evidence="1">Uncharacterized protein</fullName>
    </submittedName>
</protein>
<dbReference type="RefSeq" id="WP_149425220.1">
    <property type="nucleotide sequence ID" value="NZ_CP022579.1"/>
</dbReference>
<evidence type="ECO:0000313" key="1">
    <source>
        <dbReference type="EMBL" id="QEL64776.1"/>
    </source>
</evidence>
<dbReference type="AlphaFoldDB" id="A0A5C1E768"/>
<dbReference type="KEGG" id="otr:OTERR_13000"/>